<reference evidence="1 2" key="1">
    <citation type="submission" date="2019-03" db="EMBL/GenBank/DDBJ databases">
        <authorList>
            <consortium name="Pathogen Informatics"/>
        </authorList>
    </citation>
    <scope>NUCLEOTIDE SEQUENCE [LARGE SCALE GENOMIC DNA]</scope>
    <source>
        <strain evidence="1 2">NCTC12282</strain>
    </source>
</reference>
<gene>
    <name evidence="1" type="ORF">NCTC12282_03696</name>
</gene>
<dbReference type="Proteomes" id="UP000373449">
    <property type="component" value="Unassembled WGS sequence"/>
</dbReference>
<evidence type="ECO:0000313" key="1">
    <source>
        <dbReference type="EMBL" id="VFS49232.1"/>
    </source>
</evidence>
<dbReference type="AlphaFoldDB" id="A0A484ZL62"/>
<accession>A0A484ZL62</accession>
<sequence length="42" mass="4749">MKLSKMTIAAIILALLFWGYDEFKPYFSGESKPPVSTDVPQK</sequence>
<protein>
    <submittedName>
        <fullName evidence="1">Uncharacterized protein</fullName>
    </submittedName>
</protein>
<dbReference type="RefSeq" id="WP_255324451.1">
    <property type="nucleotide sequence ID" value="NZ_BRLG01000025.1"/>
</dbReference>
<organism evidence="1 2">
    <name type="scientific">Budvicia aquatica</name>
    <dbReference type="NCBI Taxonomy" id="82979"/>
    <lineage>
        <taxon>Bacteria</taxon>
        <taxon>Pseudomonadati</taxon>
        <taxon>Pseudomonadota</taxon>
        <taxon>Gammaproteobacteria</taxon>
        <taxon>Enterobacterales</taxon>
        <taxon>Budviciaceae</taxon>
        <taxon>Budvicia</taxon>
    </lineage>
</organism>
<dbReference type="EMBL" id="CAADJA010000002">
    <property type="protein sequence ID" value="VFS49232.1"/>
    <property type="molecule type" value="Genomic_DNA"/>
</dbReference>
<name>A0A484ZL62_9GAMM</name>
<proteinExistence type="predicted"/>
<evidence type="ECO:0000313" key="2">
    <source>
        <dbReference type="Proteomes" id="UP000373449"/>
    </source>
</evidence>